<evidence type="ECO:0000256" key="2">
    <source>
        <dbReference type="ARBA" id="ARBA00022723"/>
    </source>
</evidence>
<keyword evidence="2" id="KW-0479">Metal-binding</keyword>
<dbReference type="OrthoDB" id="9815647at2"/>
<reference evidence="7" key="3">
    <citation type="submission" date="2018-11" db="EMBL/GenBank/DDBJ databases">
        <authorList>
            <person name="Hwang Y.J."/>
            <person name="Hwang C.Y."/>
        </authorList>
    </citation>
    <scope>NUCLEOTIDE SEQUENCE</scope>
    <source>
        <strain evidence="7">R106</strain>
    </source>
</reference>
<dbReference type="Pfam" id="PF00384">
    <property type="entry name" value="Molybdopterin"/>
    <property type="match status" value="1"/>
</dbReference>
<dbReference type="Gene3D" id="3.40.50.740">
    <property type="match status" value="1"/>
</dbReference>
<evidence type="ECO:0000259" key="5">
    <source>
        <dbReference type="PROSITE" id="PS51669"/>
    </source>
</evidence>
<protein>
    <recommendedName>
        <fullName evidence="5">4Fe-4S Mo/W bis-MGD-type domain-containing protein</fullName>
    </recommendedName>
</protein>
<reference evidence="6 8" key="1">
    <citation type="submission" date="2018-11" db="EMBL/GenBank/DDBJ databases">
        <title>Shewanella sp. M2.</title>
        <authorList>
            <person name="Hwang Y.J."/>
            <person name="Hwang C.Y."/>
        </authorList>
    </citation>
    <scope>NUCLEOTIDE SEQUENCE [LARGE SCALE GENOMIC DNA]</scope>
    <source>
        <strain evidence="6 8">M2</strain>
    </source>
</reference>
<dbReference type="GO" id="GO:0030288">
    <property type="term" value="C:outer membrane-bounded periplasmic space"/>
    <property type="evidence" value="ECO:0007669"/>
    <property type="project" value="TreeGrafter"/>
</dbReference>
<dbReference type="GO" id="GO:0051536">
    <property type="term" value="F:iron-sulfur cluster binding"/>
    <property type="evidence" value="ECO:0007669"/>
    <property type="project" value="UniProtKB-KW"/>
</dbReference>
<dbReference type="GO" id="GO:0009055">
    <property type="term" value="F:electron transfer activity"/>
    <property type="evidence" value="ECO:0007669"/>
    <property type="project" value="TreeGrafter"/>
</dbReference>
<dbReference type="Proteomes" id="UP000273778">
    <property type="component" value="Chromosome"/>
</dbReference>
<dbReference type="GO" id="GO:0016491">
    <property type="term" value="F:oxidoreductase activity"/>
    <property type="evidence" value="ECO:0007669"/>
    <property type="project" value="InterPro"/>
</dbReference>
<dbReference type="InterPro" id="IPR009010">
    <property type="entry name" value="Asp_de-COase-like_dom_sf"/>
</dbReference>
<evidence type="ECO:0000313" key="8">
    <source>
        <dbReference type="Proteomes" id="UP000273778"/>
    </source>
</evidence>
<evidence type="ECO:0000256" key="3">
    <source>
        <dbReference type="ARBA" id="ARBA00023004"/>
    </source>
</evidence>
<dbReference type="PANTHER" id="PTHR43742">
    <property type="entry name" value="TRIMETHYLAMINE-N-OXIDE REDUCTASE"/>
    <property type="match status" value="1"/>
</dbReference>
<keyword evidence="4" id="KW-0411">Iron-sulfur</keyword>
<evidence type="ECO:0000256" key="4">
    <source>
        <dbReference type="ARBA" id="ARBA00023014"/>
    </source>
</evidence>
<accession>A0A3N4E319</accession>
<dbReference type="Gene3D" id="3.40.228.10">
    <property type="entry name" value="Dimethylsulfoxide Reductase, domain 2"/>
    <property type="match status" value="1"/>
</dbReference>
<reference evidence="9" key="2">
    <citation type="submission" date="2018-11" db="EMBL/GenBank/DDBJ databases">
        <title>Shewanella sp. R106.</title>
        <authorList>
            <person name="Hwang Y.J."/>
            <person name="Hwang C.Y."/>
        </authorList>
    </citation>
    <scope>NUCLEOTIDE SEQUENCE [LARGE SCALE GENOMIC DNA]</scope>
    <source>
        <strain evidence="9">R106</strain>
    </source>
</reference>
<evidence type="ECO:0000313" key="7">
    <source>
        <dbReference type="EMBL" id="RPA31198.1"/>
    </source>
</evidence>
<comment type="similarity">
    <text evidence="1">Belongs to the prokaryotic molybdopterin-containing oxidoreductase family.</text>
</comment>
<name>A0A3N4E319_9GAMM</name>
<dbReference type="Gene3D" id="3.40.50.12440">
    <property type="match status" value="1"/>
</dbReference>
<dbReference type="GO" id="GO:0009061">
    <property type="term" value="P:anaerobic respiration"/>
    <property type="evidence" value="ECO:0007669"/>
    <property type="project" value="TreeGrafter"/>
</dbReference>
<dbReference type="Pfam" id="PF01568">
    <property type="entry name" value="Molydop_binding"/>
    <property type="match status" value="1"/>
</dbReference>
<dbReference type="Gene3D" id="2.40.40.20">
    <property type="match status" value="1"/>
</dbReference>
<dbReference type="GO" id="GO:0043546">
    <property type="term" value="F:molybdopterin cofactor binding"/>
    <property type="evidence" value="ECO:0007669"/>
    <property type="project" value="InterPro"/>
</dbReference>
<dbReference type="Pfam" id="PF04879">
    <property type="entry name" value="Molybdop_Fe4S4"/>
    <property type="match status" value="1"/>
</dbReference>
<organism evidence="7 9">
    <name type="scientific">Shewanella psychromarinicola</name>
    <dbReference type="NCBI Taxonomy" id="2487742"/>
    <lineage>
        <taxon>Bacteria</taxon>
        <taxon>Pseudomonadati</taxon>
        <taxon>Pseudomonadota</taxon>
        <taxon>Gammaproteobacteria</taxon>
        <taxon>Alteromonadales</taxon>
        <taxon>Shewanellaceae</taxon>
        <taxon>Shewanella</taxon>
    </lineage>
</organism>
<evidence type="ECO:0000256" key="1">
    <source>
        <dbReference type="ARBA" id="ARBA00010312"/>
    </source>
</evidence>
<sequence>MERRDFLKVSASIAALSSITACNTTSEDSEEVKELAPEEVTTMSSCNVNCKATCPLVITTVDGIITKVTPETTTIDSEDGFVIRQQRPCARGHSAKQKIYNPDRILHPLKRIGERGSGQFEQISWDQAFSEIGVKLKNIYDTYGSRSVFNLAGSSLGAIHSPTPINNLLNVMGGYTGLFSSMSFSQVEKIMPYMYGTRPYSSIVESKFSDLYLFFGFNPLETGASGAGYGFEWQHVKGDTPVICFDPRYTDSMLGREESHYFVRPGTDAALCEAMAHHLISTDQVDTSFLKEKCYGFWAEPEMPDPHNPSLTLPAVPYEECYEAHILGIKDGIAKTPEWGSKITGVPAETIREVANRLAQAKAPFVIAGWSIQRQLNGEDNIRAISTLSLMVGAVGKRGTTNGDMAFSEIATTNAFFVLPSVPANEKNAKVRMAAWPRAILDGENMTVIKDDIILPPDEIDSRGDGKLGANIKCAWVRGGNHLGQQGDTFKIAKELKDQTNVELIINIENHMSSTAMYSDYVLPEMTWYEQTDLPWSNLQSGSMPFVIATTGIPRIGDTKSTWEICEGIAKVLGIESEFSMGMTPTQVLEHGYQVLRMFHPELPSTLSEMQEKQIFKFANPCDDSESSAIRHCAMYEYVTNGGLLNTASGKIDIYSHKLRELAEKNQIPDYWRSTDYINPIAKYMVVPGGYEDSDLVSNYPLQLVNFHAKSNVHSGYTNSQWLKDAMRRAAWVNPSDASGFKDGDQIVIESSFGKIQVEARVTQRVMPGVISYGQGFKFTPVGDLDIGGNFNSLTSHTMTSTVAKGTGVNSNRVRIYKA</sequence>
<dbReference type="InterPro" id="IPR006657">
    <property type="entry name" value="MoPterin_dinucl-bd_dom"/>
</dbReference>
<dbReference type="EMBL" id="RKKB01000006">
    <property type="protein sequence ID" value="RPA31198.1"/>
    <property type="molecule type" value="Genomic_DNA"/>
</dbReference>
<dbReference type="InterPro" id="IPR050612">
    <property type="entry name" value="Prok_Mopterin_Oxidored"/>
</dbReference>
<dbReference type="AlphaFoldDB" id="A0A3N4E319"/>
<feature type="domain" description="4Fe-4S Mo/W bis-MGD-type" evidence="5">
    <location>
        <begin position="39"/>
        <end position="103"/>
    </location>
</feature>
<proteinExistence type="inferred from homology"/>
<dbReference type="SUPFAM" id="SSF53706">
    <property type="entry name" value="Formate dehydrogenase/DMSO reductase, domains 1-3"/>
    <property type="match status" value="1"/>
</dbReference>
<dbReference type="SUPFAM" id="SSF50692">
    <property type="entry name" value="ADC-like"/>
    <property type="match status" value="1"/>
</dbReference>
<dbReference type="EMBL" id="CP034073">
    <property type="protein sequence ID" value="AZG35464.1"/>
    <property type="molecule type" value="Genomic_DNA"/>
</dbReference>
<dbReference type="InterPro" id="IPR006656">
    <property type="entry name" value="Mopterin_OxRdtase"/>
</dbReference>
<dbReference type="Proteomes" id="UP000278855">
    <property type="component" value="Unassembled WGS sequence"/>
</dbReference>
<keyword evidence="8" id="KW-1185">Reference proteome</keyword>
<dbReference type="GO" id="GO:0030151">
    <property type="term" value="F:molybdenum ion binding"/>
    <property type="evidence" value="ECO:0007669"/>
    <property type="project" value="TreeGrafter"/>
</dbReference>
<keyword evidence="3" id="KW-0408">Iron</keyword>
<evidence type="ECO:0000313" key="9">
    <source>
        <dbReference type="Proteomes" id="UP000278855"/>
    </source>
</evidence>
<dbReference type="PROSITE" id="PS51257">
    <property type="entry name" value="PROKAR_LIPOPROTEIN"/>
    <property type="match status" value="1"/>
</dbReference>
<dbReference type="RefSeq" id="WP_124013331.1">
    <property type="nucleotide sequence ID" value="NZ_CP034073.1"/>
</dbReference>
<dbReference type="KEGG" id="spsr:EGC80_11440"/>
<evidence type="ECO:0000313" key="6">
    <source>
        <dbReference type="EMBL" id="AZG35464.1"/>
    </source>
</evidence>
<dbReference type="PROSITE" id="PS51669">
    <property type="entry name" value="4FE4S_MOW_BIS_MGD"/>
    <property type="match status" value="1"/>
</dbReference>
<dbReference type="InterPro" id="IPR006963">
    <property type="entry name" value="Mopterin_OxRdtase_4Fe-4S_dom"/>
</dbReference>
<dbReference type="PANTHER" id="PTHR43742:SF3">
    <property type="entry name" value="DIMETHYL SULFOXIDE REDUCTASE DMSA"/>
    <property type="match status" value="1"/>
</dbReference>
<gene>
    <name evidence="7" type="ORF">EGC77_14685</name>
    <name evidence="6" type="ORF">EGC80_11440</name>
</gene>
<dbReference type="Gene3D" id="2.20.25.90">
    <property type="entry name" value="ADC-like domains"/>
    <property type="match status" value="1"/>
</dbReference>